<dbReference type="InterPro" id="IPR032710">
    <property type="entry name" value="NTF2-like_dom_sf"/>
</dbReference>
<dbReference type="RefSeq" id="WP_158899523.1">
    <property type="nucleotide sequence ID" value="NZ_CP035733.1"/>
</dbReference>
<evidence type="ECO:0000313" key="2">
    <source>
        <dbReference type="EMBL" id="QGY80365.1"/>
    </source>
</evidence>
<sequence>MVEASVEMQLARENEALLKRQVDAWARNDLDELLTVYNEDMVYVDIPFSDRPVRGKHAFREYLEDYNAQFVAGTVQVEYANIVASSKAVVGELRVKARYVGEGAPVGGAEISWDVVLIDTIVEGKVSTEHAHFDSMAFTKAIEQHDDGL</sequence>
<protein>
    <submittedName>
        <fullName evidence="2">Nuclear transport factor 2 family protein</fullName>
    </submittedName>
</protein>
<dbReference type="EMBL" id="CP035733">
    <property type="protein sequence ID" value="QGY80365.1"/>
    <property type="molecule type" value="Genomic_DNA"/>
</dbReference>
<organism evidence="2 3">
    <name type="scientific">Sphingorhabdus lacus</name>
    <dbReference type="NCBI Taxonomy" id="392610"/>
    <lineage>
        <taxon>Bacteria</taxon>
        <taxon>Pseudomonadati</taxon>
        <taxon>Pseudomonadota</taxon>
        <taxon>Alphaproteobacteria</taxon>
        <taxon>Sphingomonadales</taxon>
        <taxon>Sphingomonadaceae</taxon>
        <taxon>Sphingorhabdus</taxon>
    </lineage>
</organism>
<accession>A0A6I6L3M9</accession>
<dbReference type="Gene3D" id="3.10.450.50">
    <property type="match status" value="1"/>
</dbReference>
<reference evidence="3" key="1">
    <citation type="submission" date="2019-01" db="EMBL/GenBank/DDBJ databases">
        <title>Sphingorhabdus lacus sp.nov., isolated from an oligotrophic freshwater lake.</title>
        <authorList>
            <person name="Park M."/>
        </authorList>
    </citation>
    <scope>NUCLEOTIDE SEQUENCE [LARGE SCALE GENOMIC DNA]</scope>
    <source>
        <strain evidence="3">IMCC1753</strain>
    </source>
</reference>
<dbReference type="OrthoDB" id="7595136at2"/>
<dbReference type="AlphaFoldDB" id="A0A6I6L3M9"/>
<dbReference type="KEGG" id="slaa:EUU25_06860"/>
<dbReference type="InterPro" id="IPR037401">
    <property type="entry name" value="SnoaL-like"/>
</dbReference>
<dbReference type="SUPFAM" id="SSF54427">
    <property type="entry name" value="NTF2-like"/>
    <property type="match status" value="1"/>
</dbReference>
<name>A0A6I6L3M9_9SPHN</name>
<dbReference type="Pfam" id="PF12680">
    <property type="entry name" value="SnoaL_2"/>
    <property type="match status" value="1"/>
</dbReference>
<keyword evidence="3" id="KW-1185">Reference proteome</keyword>
<evidence type="ECO:0000259" key="1">
    <source>
        <dbReference type="Pfam" id="PF12680"/>
    </source>
</evidence>
<proteinExistence type="predicted"/>
<evidence type="ECO:0000313" key="3">
    <source>
        <dbReference type="Proteomes" id="UP000428803"/>
    </source>
</evidence>
<feature type="domain" description="SnoaL-like" evidence="1">
    <location>
        <begin position="19"/>
        <end position="126"/>
    </location>
</feature>
<dbReference type="Proteomes" id="UP000428803">
    <property type="component" value="Chromosome"/>
</dbReference>
<gene>
    <name evidence="2" type="ORF">EUU25_06860</name>
</gene>